<proteinExistence type="predicted"/>
<reference evidence="2 3" key="1">
    <citation type="submission" date="2019-09" db="EMBL/GenBank/DDBJ databases">
        <title>Taxonomy of Antarctic Massilia spp.: description of Massilia rubra sp. nov., Massilia aquatica sp. nov., Massilia mucilaginosa sp. nov., Massilia frigida sp. nov. isolated from streams, lakes and regoliths.</title>
        <authorList>
            <person name="Holochova P."/>
            <person name="Sedlacek I."/>
            <person name="Kralova S."/>
            <person name="Maslanova I."/>
            <person name="Busse H.-J."/>
            <person name="Stankova E."/>
            <person name="Vrbovska V."/>
            <person name="Kovarovic V."/>
            <person name="Bartak M."/>
            <person name="Svec P."/>
            <person name="Pantucek R."/>
        </authorList>
    </citation>
    <scope>NUCLEOTIDE SEQUENCE [LARGE SCALE GENOMIC DNA]</scope>
    <source>
        <strain evidence="2 3">CCM 8692</strain>
    </source>
</reference>
<dbReference type="RefSeq" id="WP_167232049.1">
    <property type="nucleotide sequence ID" value="NZ_VUYU01000037.1"/>
</dbReference>
<evidence type="ECO:0000256" key="1">
    <source>
        <dbReference type="SAM" id="MobiDB-lite"/>
    </source>
</evidence>
<organism evidence="2 3">
    <name type="scientific">Massilia rubra</name>
    <dbReference type="NCBI Taxonomy" id="2607910"/>
    <lineage>
        <taxon>Bacteria</taxon>
        <taxon>Pseudomonadati</taxon>
        <taxon>Pseudomonadota</taxon>
        <taxon>Betaproteobacteria</taxon>
        <taxon>Burkholderiales</taxon>
        <taxon>Oxalobacteraceae</taxon>
        <taxon>Telluria group</taxon>
        <taxon>Massilia</taxon>
    </lineage>
</organism>
<sequence>MMRWLRTKLSRQLAPPGAAPVLAPAEPAAPQLDPGLPRAARMPVRTRRHGPVPSVGDTVLLTDAPRFALCGDWLVAPRPDGGSVLHAVANSVLGQPGKQRRYRATPHLAELGVVLFGKVLARVVSNGAQLTFVRFPGMDCGQPRSVPLPPAQQFRAPSVQGRWLPTFFLIDHSPTGAGARVLMLDQERKLVCWTAYGHKQGTGMRFDEVADQVVGASQTPKLLIYARSDGQRTTIHTLAAKAQQPTMIATFDVDAAQVLFGHAHLPWLYAMRIDDTTWQMVDHNARLPIRIRIAEGARVIAVLHGGLLMGRRQAASLLVLGAQRRTLELHWKDQTRVLVRSDAPIAQAVLDGSGRRLCWLTDRNALSVIDLSGGGTLLAVAPAPDREAV</sequence>
<name>A0ABX0LYZ1_9BURK</name>
<comment type="caution">
    <text evidence="2">The sequence shown here is derived from an EMBL/GenBank/DDBJ whole genome shotgun (WGS) entry which is preliminary data.</text>
</comment>
<feature type="compositionally biased region" description="Low complexity" evidence="1">
    <location>
        <begin position="15"/>
        <end position="34"/>
    </location>
</feature>
<protein>
    <submittedName>
        <fullName evidence="2">Uncharacterized protein</fullName>
    </submittedName>
</protein>
<keyword evidence="3" id="KW-1185">Reference proteome</keyword>
<evidence type="ECO:0000313" key="3">
    <source>
        <dbReference type="Proteomes" id="UP000785613"/>
    </source>
</evidence>
<accession>A0ABX0LYZ1</accession>
<dbReference type="Proteomes" id="UP000785613">
    <property type="component" value="Unassembled WGS sequence"/>
</dbReference>
<dbReference type="EMBL" id="VUYU01000037">
    <property type="protein sequence ID" value="NHZ37968.1"/>
    <property type="molecule type" value="Genomic_DNA"/>
</dbReference>
<feature type="region of interest" description="Disordered" evidence="1">
    <location>
        <begin position="15"/>
        <end position="37"/>
    </location>
</feature>
<evidence type="ECO:0000313" key="2">
    <source>
        <dbReference type="EMBL" id="NHZ37968.1"/>
    </source>
</evidence>
<gene>
    <name evidence="2" type="ORF">F0185_30900</name>
</gene>